<accession>A0A0C2JQI2</accession>
<evidence type="ECO:0000313" key="1">
    <source>
        <dbReference type="EMBL" id="KII71613.1"/>
    </source>
</evidence>
<comment type="caution">
    <text evidence="1">The sequence shown here is derived from an EMBL/GenBank/DDBJ whole genome shotgun (WGS) entry which is preliminary data.</text>
</comment>
<keyword evidence="2" id="KW-1185">Reference proteome</keyword>
<name>A0A0C2JQI2_THEKT</name>
<reference evidence="1 2" key="1">
    <citation type="journal article" date="2014" name="Genome Biol. Evol.">
        <title>The genome of the myxosporean Thelohanellus kitauei shows adaptations to nutrient acquisition within its fish host.</title>
        <authorList>
            <person name="Yang Y."/>
            <person name="Xiong J."/>
            <person name="Zhou Z."/>
            <person name="Huo F."/>
            <person name="Miao W."/>
            <person name="Ran C."/>
            <person name="Liu Y."/>
            <person name="Zhang J."/>
            <person name="Feng J."/>
            <person name="Wang M."/>
            <person name="Wang M."/>
            <person name="Wang L."/>
            <person name="Yao B."/>
        </authorList>
    </citation>
    <scope>NUCLEOTIDE SEQUENCE [LARGE SCALE GENOMIC DNA]</scope>
    <source>
        <strain evidence="1">Wuqing</strain>
    </source>
</reference>
<dbReference type="Proteomes" id="UP000031668">
    <property type="component" value="Unassembled WGS sequence"/>
</dbReference>
<protein>
    <submittedName>
        <fullName evidence="1">Uncharacterized protein</fullName>
    </submittedName>
</protein>
<dbReference type="EMBL" id="JWZT01001702">
    <property type="protein sequence ID" value="KII71613.1"/>
    <property type="molecule type" value="Genomic_DNA"/>
</dbReference>
<sequence>MSQIFKLLDSFDVKKNQRIPPNSKYEIPTSIFFINFGQDEDSDTFRNFGAQPQELRNSIESLSFDGVLDELISLKKKLEVLNMFVDDLETRFTELVQMDSIQSNIGYINERFDKLETVSNKKIDDIYDELMRTKEKYRLLKIRKFSRCHVVIWFRETP</sequence>
<gene>
    <name evidence="1" type="ORF">RF11_11725</name>
</gene>
<organism evidence="1 2">
    <name type="scientific">Thelohanellus kitauei</name>
    <name type="common">Myxosporean</name>
    <dbReference type="NCBI Taxonomy" id="669202"/>
    <lineage>
        <taxon>Eukaryota</taxon>
        <taxon>Metazoa</taxon>
        <taxon>Cnidaria</taxon>
        <taxon>Myxozoa</taxon>
        <taxon>Myxosporea</taxon>
        <taxon>Bivalvulida</taxon>
        <taxon>Platysporina</taxon>
        <taxon>Myxobolidae</taxon>
        <taxon>Thelohanellus</taxon>
    </lineage>
</organism>
<evidence type="ECO:0000313" key="2">
    <source>
        <dbReference type="Proteomes" id="UP000031668"/>
    </source>
</evidence>
<proteinExistence type="predicted"/>
<dbReference type="AlphaFoldDB" id="A0A0C2JQI2"/>